<dbReference type="PANTHER" id="PTHR10422:SF18">
    <property type="entry name" value="CYTOCHROME C OXIDASE SUBUNIT 1"/>
    <property type="match status" value="1"/>
</dbReference>
<dbReference type="InterPro" id="IPR023616">
    <property type="entry name" value="Cyt_c_oxase-like_su1_dom"/>
</dbReference>
<keyword evidence="9" id="KW-0560">Oxidoreductase</keyword>
<dbReference type="GO" id="GO:0016491">
    <property type="term" value="F:oxidoreductase activity"/>
    <property type="evidence" value="ECO:0007669"/>
    <property type="project" value="UniProtKB-KW"/>
</dbReference>
<dbReference type="Pfam" id="PF00115">
    <property type="entry name" value="COX1"/>
    <property type="match status" value="1"/>
</dbReference>
<feature type="transmembrane region" description="Helical" evidence="7">
    <location>
        <begin position="343"/>
        <end position="363"/>
    </location>
</feature>
<dbReference type="InterPro" id="IPR000883">
    <property type="entry name" value="Cyt_C_Oxase_1"/>
</dbReference>
<evidence type="ECO:0000256" key="2">
    <source>
        <dbReference type="ARBA" id="ARBA00022660"/>
    </source>
</evidence>
<dbReference type="GO" id="GO:0004129">
    <property type="term" value="F:cytochrome-c oxidase activity"/>
    <property type="evidence" value="ECO:0007669"/>
    <property type="project" value="InterPro"/>
</dbReference>
<keyword evidence="5 7" id="KW-0472">Membrane</keyword>
<dbReference type="SUPFAM" id="SSF81442">
    <property type="entry name" value="Cytochrome c oxidase subunit I-like"/>
    <property type="match status" value="1"/>
</dbReference>
<dbReference type="InterPro" id="IPR036927">
    <property type="entry name" value="Cyt_c_oxase-like_su1_sf"/>
</dbReference>
<dbReference type="InterPro" id="IPR023615">
    <property type="entry name" value="Cyt_c_Oxase_su1_BS"/>
</dbReference>
<keyword evidence="10" id="KW-1185">Reference proteome</keyword>
<evidence type="ECO:0000256" key="3">
    <source>
        <dbReference type="ARBA" id="ARBA00022692"/>
    </source>
</evidence>
<name>A0A1D7TI75_9BACT</name>
<organism evidence="9 10">
    <name type="scientific">Sulfurospirillum halorespirans DSM 13726</name>
    <dbReference type="NCBI Taxonomy" id="1193502"/>
    <lineage>
        <taxon>Bacteria</taxon>
        <taxon>Pseudomonadati</taxon>
        <taxon>Campylobacterota</taxon>
        <taxon>Epsilonproteobacteria</taxon>
        <taxon>Campylobacterales</taxon>
        <taxon>Sulfurospirillaceae</taxon>
        <taxon>Sulfurospirillum</taxon>
    </lineage>
</organism>
<evidence type="ECO:0000256" key="4">
    <source>
        <dbReference type="ARBA" id="ARBA00022989"/>
    </source>
</evidence>
<dbReference type="GO" id="GO:0020037">
    <property type="term" value="F:heme binding"/>
    <property type="evidence" value="ECO:0007669"/>
    <property type="project" value="InterPro"/>
</dbReference>
<keyword evidence="6" id="KW-0479">Metal-binding</keyword>
<dbReference type="AlphaFoldDB" id="A0A1D7TI75"/>
<feature type="transmembrane region" description="Helical" evidence="7">
    <location>
        <begin position="466"/>
        <end position="486"/>
    </location>
</feature>
<feature type="transmembrane region" description="Helical" evidence="7">
    <location>
        <begin position="73"/>
        <end position="103"/>
    </location>
</feature>
<feature type="transmembrane region" description="Helical" evidence="7">
    <location>
        <begin position="200"/>
        <end position="225"/>
    </location>
</feature>
<keyword evidence="3 6" id="KW-0812">Transmembrane</keyword>
<feature type="transmembrane region" description="Helical" evidence="7">
    <location>
        <begin position="115"/>
        <end position="138"/>
    </location>
</feature>
<dbReference type="Gene3D" id="1.20.210.10">
    <property type="entry name" value="Cytochrome c oxidase-like, subunit I domain"/>
    <property type="match status" value="1"/>
</dbReference>
<keyword evidence="6" id="KW-0813">Transport</keyword>
<dbReference type="PRINTS" id="PR01165">
    <property type="entry name" value="CYCOXIDASEI"/>
</dbReference>
<comment type="subcellular location">
    <subcellularLocation>
        <location evidence="1">Membrane</location>
        <topology evidence="1">Multi-pass membrane protein</topology>
    </subcellularLocation>
</comment>
<evidence type="ECO:0000256" key="6">
    <source>
        <dbReference type="RuleBase" id="RU000370"/>
    </source>
</evidence>
<dbReference type="PROSITE" id="PS00077">
    <property type="entry name" value="COX1_CUB"/>
    <property type="match status" value="1"/>
</dbReference>
<protein>
    <submittedName>
        <fullName evidence="9">Cytochrome c oxidase polypeptide I</fullName>
        <ecNumber evidence="9">1.9.3.1</ecNumber>
    </submittedName>
</protein>
<feature type="transmembrane region" description="Helical" evidence="7">
    <location>
        <begin position="313"/>
        <end position="331"/>
    </location>
</feature>
<dbReference type="PROSITE" id="PS50855">
    <property type="entry name" value="COX1"/>
    <property type="match status" value="1"/>
</dbReference>
<comment type="similarity">
    <text evidence="6">Belongs to the heme-copper respiratory oxidase family.</text>
</comment>
<proteinExistence type="inferred from homology"/>
<dbReference type="GO" id="GO:0015990">
    <property type="term" value="P:electron transport coupled proton transport"/>
    <property type="evidence" value="ECO:0007669"/>
    <property type="project" value="TreeGrafter"/>
</dbReference>
<evidence type="ECO:0000256" key="5">
    <source>
        <dbReference type="ARBA" id="ARBA00023136"/>
    </source>
</evidence>
<evidence type="ECO:0000256" key="1">
    <source>
        <dbReference type="ARBA" id="ARBA00004141"/>
    </source>
</evidence>
<evidence type="ECO:0000256" key="7">
    <source>
        <dbReference type="SAM" id="Phobius"/>
    </source>
</evidence>
<dbReference type="EC" id="1.9.3.1" evidence="9"/>
<gene>
    <name evidence="9" type="ORF">SHALO_0944</name>
</gene>
<dbReference type="Proteomes" id="UP000094609">
    <property type="component" value="Chromosome"/>
</dbReference>
<keyword evidence="6" id="KW-0249">Electron transport</keyword>
<reference evidence="10" key="1">
    <citation type="submission" date="2016-08" db="EMBL/GenBank/DDBJ databases">
        <title>Complete genome sequence of the organohalide-respiring Epsilonproteobacterium Sulfurospirillum halorespirans.</title>
        <authorList>
            <person name="Goris T."/>
            <person name="Zimmermann J."/>
            <person name="Schenz B."/>
            <person name="Lemos M."/>
            <person name="Hackermueller J."/>
            <person name="Diekert G."/>
        </authorList>
    </citation>
    <scope>NUCLEOTIDE SEQUENCE [LARGE SCALE GENOMIC DNA]</scope>
    <source>
        <strain>DSM 13726</strain>
        <strain evidence="10">PCE-M2</strain>
    </source>
</reference>
<feature type="transmembrane region" description="Helical" evidence="7">
    <location>
        <begin position="425"/>
        <end position="446"/>
    </location>
</feature>
<keyword evidence="6" id="KW-0349">Heme</keyword>
<dbReference type="GO" id="GO:0022904">
    <property type="term" value="P:respiratory electron transport chain"/>
    <property type="evidence" value="ECO:0007669"/>
    <property type="project" value="TreeGrafter"/>
</dbReference>
<dbReference type="EMBL" id="CP017111">
    <property type="protein sequence ID" value="AOO64725.1"/>
    <property type="molecule type" value="Genomic_DNA"/>
</dbReference>
<dbReference type="GO" id="GO:0009060">
    <property type="term" value="P:aerobic respiration"/>
    <property type="evidence" value="ECO:0007669"/>
    <property type="project" value="InterPro"/>
</dbReference>
<accession>A0A1D7TI75</accession>
<evidence type="ECO:0000313" key="9">
    <source>
        <dbReference type="EMBL" id="AOO64725.1"/>
    </source>
</evidence>
<feature type="transmembrane region" description="Helical" evidence="7">
    <location>
        <begin position="249"/>
        <end position="269"/>
    </location>
</feature>
<keyword evidence="4 7" id="KW-1133">Transmembrane helix</keyword>
<dbReference type="PANTHER" id="PTHR10422">
    <property type="entry name" value="CYTOCHROME C OXIDASE SUBUNIT 1"/>
    <property type="match status" value="1"/>
</dbReference>
<sequence length="548" mass="61433">MPSFYYETHTIFGTHKSKILQWIFSIDHKRIAILYIGVLFALFFCAVGAALTMRAELFFPGQQLIQAQTYNQLFTFHGVTMIFLFIVPGIAAGLGNFILPLMLGARDLSFPRLNLLSWWLYILGVVVALSSLVTGAGFADTGWTFYAPYSIRTDSHVLSTLIAAFILGLSSILTGLNFVVTIHRLRAPGMDFFKMPLFVWGLYATAWIQVLATPVIGITLILVILERTLGIGVFDPSKGGDPILFEHLFWIYSHPAVYLMILPGFGIISEVLPVFTRRTIFGYRSIAISSASIAGIGYLVWGHHMFTSGISDIARLIFSFLTFLVAIPTGVKIFDWLATLYKGSIVLATPMLWILGSIVNFTVGGLTGLTLGALGPDIHLHDTYFVVAHFHYTILGGVVFMFIGGMHYWYPKITGKMYDEVKGRVAFGLMFVGFNMLWFPMFIAGFLGNPRRYFDYLPTFTIYHQLSGIGALLVALGLLLVLYTFYKGLKEGKEAGPNPWRGTTLEWHIPSPPPLENFSKIPYVDFDPYEYEDGEPLVQLDENFRRIR</sequence>
<evidence type="ECO:0000313" key="10">
    <source>
        <dbReference type="Proteomes" id="UP000094609"/>
    </source>
</evidence>
<feature type="transmembrane region" description="Helical" evidence="7">
    <location>
        <begin position="158"/>
        <end position="180"/>
    </location>
</feature>
<feature type="transmembrane region" description="Helical" evidence="7">
    <location>
        <begin position="383"/>
        <end position="404"/>
    </location>
</feature>
<evidence type="ECO:0000259" key="8">
    <source>
        <dbReference type="PROSITE" id="PS50855"/>
    </source>
</evidence>
<feature type="transmembrane region" description="Helical" evidence="7">
    <location>
        <begin position="32"/>
        <end position="53"/>
    </location>
</feature>
<feature type="domain" description="Cytochrome oxidase subunit I profile" evidence="8">
    <location>
        <begin position="16"/>
        <end position="525"/>
    </location>
</feature>
<keyword evidence="6" id="KW-0408">Iron</keyword>
<dbReference type="STRING" id="1193502.SHALO_0944"/>
<feature type="transmembrane region" description="Helical" evidence="7">
    <location>
        <begin position="281"/>
        <end position="301"/>
    </location>
</feature>
<dbReference type="KEGG" id="shal:SHALO_0944"/>
<keyword evidence="2 6" id="KW-0679">Respiratory chain</keyword>
<dbReference type="GO" id="GO:0016020">
    <property type="term" value="C:membrane"/>
    <property type="evidence" value="ECO:0007669"/>
    <property type="project" value="UniProtKB-SubCell"/>
</dbReference>
<dbReference type="PATRIC" id="fig|1193502.14.peg.951"/>